<dbReference type="EMBL" id="BSEC01000001">
    <property type="protein sequence ID" value="GLI92069.1"/>
    <property type="molecule type" value="Genomic_DNA"/>
</dbReference>
<dbReference type="RefSeq" id="WP_281801078.1">
    <property type="nucleotide sequence ID" value="NZ_BSEC01000001.1"/>
</dbReference>
<name>A0A9W6GS89_9HYPH</name>
<keyword evidence="2" id="KW-1185">Reference proteome</keyword>
<evidence type="ECO:0000313" key="2">
    <source>
        <dbReference type="Proteomes" id="UP001144323"/>
    </source>
</evidence>
<protein>
    <submittedName>
        <fullName evidence="1">Uncharacterized protein</fullName>
    </submittedName>
</protein>
<organism evidence="1 2">
    <name type="scientific">Methylocystis echinoides</name>
    <dbReference type="NCBI Taxonomy" id="29468"/>
    <lineage>
        <taxon>Bacteria</taxon>
        <taxon>Pseudomonadati</taxon>
        <taxon>Pseudomonadota</taxon>
        <taxon>Alphaproteobacteria</taxon>
        <taxon>Hyphomicrobiales</taxon>
        <taxon>Methylocystaceae</taxon>
        <taxon>Methylocystis</taxon>
    </lineage>
</organism>
<accession>A0A9W6GS89</accession>
<reference evidence="1" key="1">
    <citation type="journal article" date="2023" name="Int. J. Syst. Evol. Microbiol.">
        <title>Methylocystis iwaonis sp. nov., a type II methane-oxidizing bacterium from surface soil of a rice paddy field in Japan, and emended description of the genus Methylocystis (ex Whittenbury et al. 1970) Bowman et al. 1993.</title>
        <authorList>
            <person name="Kaise H."/>
            <person name="Sawadogo J.B."/>
            <person name="Alam M.S."/>
            <person name="Ueno C."/>
            <person name="Dianou D."/>
            <person name="Shinjo R."/>
            <person name="Asakawa S."/>
        </authorList>
    </citation>
    <scope>NUCLEOTIDE SEQUENCE</scope>
    <source>
        <strain evidence="1">LMG27198</strain>
    </source>
</reference>
<comment type="caution">
    <text evidence="1">The sequence shown here is derived from an EMBL/GenBank/DDBJ whole genome shotgun (WGS) entry which is preliminary data.</text>
</comment>
<proteinExistence type="predicted"/>
<dbReference type="AlphaFoldDB" id="A0A9W6GS89"/>
<dbReference type="Gene3D" id="3.30.70.2920">
    <property type="match status" value="1"/>
</dbReference>
<dbReference type="InterPro" id="IPR053759">
    <property type="entry name" value="CDI_Immunity_Comp"/>
</dbReference>
<gene>
    <name evidence="1" type="ORF">LMG27198_10610</name>
</gene>
<dbReference type="Proteomes" id="UP001144323">
    <property type="component" value="Unassembled WGS sequence"/>
</dbReference>
<evidence type="ECO:0000313" key="1">
    <source>
        <dbReference type="EMBL" id="GLI92069.1"/>
    </source>
</evidence>
<sequence>MSIGFSLHSALPPNEALQRIAQTRLKYGEMLRYFWISEVGEAGDFTREADADYGFVPKSTFLIQWTGERSEFIRRIPPAFYEIFGKDNILIFDDTCDPVPPPSN</sequence>